<dbReference type="Proteomes" id="UP000001194">
    <property type="component" value="Unassembled WGS sequence"/>
</dbReference>
<keyword evidence="3" id="KW-1185">Reference proteome</keyword>
<dbReference type="AlphaFoldDB" id="B0DWC7"/>
<feature type="compositionally biased region" description="Basic and acidic residues" evidence="1">
    <location>
        <begin position="305"/>
        <end position="316"/>
    </location>
</feature>
<dbReference type="HOGENOM" id="CLU_006927_0_0_1"/>
<feature type="compositionally biased region" description="Basic residues" evidence="1">
    <location>
        <begin position="295"/>
        <end position="304"/>
    </location>
</feature>
<reference evidence="2 3" key="1">
    <citation type="journal article" date="2008" name="Nature">
        <title>The genome of Laccaria bicolor provides insights into mycorrhizal symbiosis.</title>
        <authorList>
            <person name="Martin F."/>
            <person name="Aerts A."/>
            <person name="Ahren D."/>
            <person name="Brun A."/>
            <person name="Danchin E.G.J."/>
            <person name="Duchaussoy F."/>
            <person name="Gibon J."/>
            <person name="Kohler A."/>
            <person name="Lindquist E."/>
            <person name="Pereda V."/>
            <person name="Salamov A."/>
            <person name="Shapiro H.J."/>
            <person name="Wuyts J."/>
            <person name="Blaudez D."/>
            <person name="Buee M."/>
            <person name="Brokstein P."/>
            <person name="Canbaeck B."/>
            <person name="Cohen D."/>
            <person name="Courty P.E."/>
            <person name="Coutinho P.M."/>
            <person name="Delaruelle C."/>
            <person name="Detter J.C."/>
            <person name="Deveau A."/>
            <person name="DiFazio S."/>
            <person name="Duplessis S."/>
            <person name="Fraissinet-Tachet L."/>
            <person name="Lucic E."/>
            <person name="Frey-Klett P."/>
            <person name="Fourrey C."/>
            <person name="Feussner I."/>
            <person name="Gay G."/>
            <person name="Grimwood J."/>
            <person name="Hoegger P.J."/>
            <person name="Jain P."/>
            <person name="Kilaru S."/>
            <person name="Labbe J."/>
            <person name="Lin Y.C."/>
            <person name="Legue V."/>
            <person name="Le Tacon F."/>
            <person name="Marmeisse R."/>
            <person name="Melayah D."/>
            <person name="Montanini B."/>
            <person name="Muratet M."/>
            <person name="Nehls U."/>
            <person name="Niculita-Hirzel H."/>
            <person name="Oudot-Le Secq M.P."/>
            <person name="Peter M."/>
            <person name="Quesneville H."/>
            <person name="Rajashekar B."/>
            <person name="Reich M."/>
            <person name="Rouhier N."/>
            <person name="Schmutz J."/>
            <person name="Yin T."/>
            <person name="Chalot M."/>
            <person name="Henrissat B."/>
            <person name="Kuees U."/>
            <person name="Lucas S."/>
            <person name="Van de Peer Y."/>
            <person name="Podila G.K."/>
            <person name="Polle A."/>
            <person name="Pukkila P.J."/>
            <person name="Richardson P.M."/>
            <person name="Rouze P."/>
            <person name="Sanders I.R."/>
            <person name="Stajich J.E."/>
            <person name="Tunlid A."/>
            <person name="Tuskan G."/>
            <person name="Grigoriev I.V."/>
        </authorList>
    </citation>
    <scope>NUCLEOTIDE SEQUENCE [LARGE SCALE GENOMIC DNA]</scope>
    <source>
        <strain evidence="3">S238N-H82 / ATCC MYA-4686</strain>
    </source>
</reference>
<dbReference type="RefSeq" id="XP_001888245.1">
    <property type="nucleotide sequence ID" value="XM_001888210.1"/>
</dbReference>
<feature type="compositionally biased region" description="Basic residues" evidence="1">
    <location>
        <begin position="317"/>
        <end position="326"/>
    </location>
</feature>
<name>B0DWC7_LACBS</name>
<organism evidence="3">
    <name type="scientific">Laccaria bicolor (strain S238N-H82 / ATCC MYA-4686)</name>
    <name type="common">Bicoloured deceiver</name>
    <name type="synonym">Laccaria laccata var. bicolor</name>
    <dbReference type="NCBI Taxonomy" id="486041"/>
    <lineage>
        <taxon>Eukaryota</taxon>
        <taxon>Fungi</taxon>
        <taxon>Dikarya</taxon>
        <taxon>Basidiomycota</taxon>
        <taxon>Agaricomycotina</taxon>
        <taxon>Agaricomycetes</taxon>
        <taxon>Agaricomycetidae</taxon>
        <taxon>Agaricales</taxon>
        <taxon>Agaricineae</taxon>
        <taxon>Hydnangiaceae</taxon>
        <taxon>Laccaria</taxon>
    </lineage>
</organism>
<proteinExistence type="predicted"/>
<feature type="compositionally biased region" description="Polar residues" evidence="1">
    <location>
        <begin position="49"/>
        <end position="78"/>
    </location>
</feature>
<feature type="compositionally biased region" description="Acidic residues" evidence="1">
    <location>
        <begin position="335"/>
        <end position="344"/>
    </location>
</feature>
<feature type="region of interest" description="Disordered" evidence="1">
    <location>
        <begin position="33"/>
        <end position="204"/>
    </location>
</feature>
<gene>
    <name evidence="2" type="ORF">LACBIDRAFT_333571</name>
</gene>
<accession>B0DWC7</accession>
<sequence>MLRVMGGPSVDWNRLYAVPPTTTPTFFMEGYDGPSPPIPPITSTISTSANSPLPAQSSLPPISADTQASPVPIPNSSLPALPPILADTSVPIPNAPQCQSTPEAGPAPEKKPAKPKPQQSQAKPNAGTSSGRKRRGDSLDVRPRKTRIVSAQHIEESSDEEIPTLKPNSRNSGNTAKPRSKQQPVVEITVKPRSKATPRVSPETATKAALKAQASAEKLEKQNAAIKMGEYKLAIEPCVACSKRKDKETVPCAESTSGGLAACFTCNTGKTKCSKAGGNSKKKTEGEEAEEVKIVVKKTKKRKAKKDEEAKDGGEKGKKKAKKSKAKKSERMAEGAEDGGEEESVVVVQKPKTKATKQDVEMAKVSEGESFDFESIKEEDSEMVDMTSGVDAEVGTSSRPDKGKAQATPAIVIEQPTPTPPVQPKLSLAMDEVPTVPDVGQSSGKSLSNQFFLTNQPSFPHAQPWAIISNRDHARPQAIISFSFLTKVDFAATLIMPDLGQSSGNAAMPIVPDLGQLSAMYIKKVDFRSHTLPPAFDMHAIQHEIRRLGQDQTDIQNTLHEQQAQLTIASEHTSIDPSALLPPFVNSTSLSQCLASLEEMTWRLQEVESAGDRLAEQVKTLETLSWFEEERRSNAYTARMDRFEDLHQARWKDAKARLQDHQMDLCTIRVQHDAFEGEVRNMMKVTPAALQEQVAAKLTNRVHQAEQAQETLTTSYSALTKGQIKLGNQQTIVEQIVLNHFGHKIMTDTQIDVTKGTADIGINMMKGTVDMGINTDKSAEELVQASSPAPIQSAAPPTPAQALSPAPIQSAAVQALSLPPIQPTAPSNLVQAESPAPIYLAPKPVHATRRGRSPSPFTVGTRRSPWLIASSDDHPSTPINEDPQ</sequence>
<dbReference type="InParanoid" id="B0DWC7"/>
<feature type="region of interest" description="Disordered" evidence="1">
    <location>
        <begin position="841"/>
        <end position="884"/>
    </location>
</feature>
<feature type="compositionally biased region" description="Low complexity" evidence="1">
    <location>
        <begin position="116"/>
        <end position="126"/>
    </location>
</feature>
<feature type="compositionally biased region" description="Polar residues" evidence="1">
    <location>
        <begin position="166"/>
        <end position="183"/>
    </location>
</feature>
<feature type="compositionally biased region" description="Basic and acidic residues" evidence="1">
    <location>
        <begin position="282"/>
        <end position="294"/>
    </location>
</feature>
<feature type="compositionally biased region" description="Low complexity" evidence="1">
    <location>
        <begin position="784"/>
        <end position="803"/>
    </location>
</feature>
<evidence type="ECO:0000313" key="2">
    <source>
        <dbReference type="EMBL" id="EDR01026.1"/>
    </source>
</evidence>
<dbReference type="KEGG" id="lbc:LACBIDRAFT_333571"/>
<feature type="region of interest" description="Disordered" evidence="1">
    <location>
        <begin position="783"/>
        <end position="803"/>
    </location>
</feature>
<evidence type="ECO:0000313" key="3">
    <source>
        <dbReference type="Proteomes" id="UP000001194"/>
    </source>
</evidence>
<dbReference type="GeneID" id="6083970"/>
<evidence type="ECO:0000256" key="1">
    <source>
        <dbReference type="SAM" id="MobiDB-lite"/>
    </source>
</evidence>
<dbReference type="EMBL" id="DS547143">
    <property type="protein sequence ID" value="EDR01026.1"/>
    <property type="molecule type" value="Genomic_DNA"/>
</dbReference>
<feature type="region of interest" description="Disordered" evidence="1">
    <location>
        <begin position="269"/>
        <end position="363"/>
    </location>
</feature>
<protein>
    <submittedName>
        <fullName evidence="2">Predicted protein</fullName>
    </submittedName>
</protein>